<reference evidence="4 5" key="1">
    <citation type="submission" date="2018-10" db="EMBL/GenBank/DDBJ databases">
        <title>Transmission dynamics of multidrug resistant bacteria on intensive care unit surfaces.</title>
        <authorList>
            <person name="D'Souza A.W."/>
            <person name="Potter R.F."/>
            <person name="Wallace M."/>
            <person name="Shupe A."/>
            <person name="Patel S."/>
            <person name="Sun S."/>
            <person name="Gul D."/>
            <person name="Kwon J.H."/>
            <person name="Andleeb S."/>
            <person name="Burnham C.-A.D."/>
            <person name="Dantas G."/>
        </authorList>
    </citation>
    <scope>NUCLEOTIDE SEQUENCE [LARGE SCALE GENOMIC DNA]</scope>
    <source>
        <strain evidence="4 5">AJ_385</strain>
    </source>
</reference>
<evidence type="ECO:0000313" key="5">
    <source>
        <dbReference type="Proteomes" id="UP000277537"/>
    </source>
</evidence>
<dbReference type="GO" id="GO:0006259">
    <property type="term" value="P:DNA metabolic process"/>
    <property type="evidence" value="ECO:0007669"/>
    <property type="project" value="UniProtKB-ARBA"/>
</dbReference>
<keyword evidence="1" id="KW-0540">Nuclease</keyword>
<comment type="caution">
    <text evidence="4">The sequence shown here is derived from an EMBL/GenBank/DDBJ whole genome shotgun (WGS) entry which is preliminary data.</text>
</comment>
<proteinExistence type="predicted"/>
<dbReference type="GO" id="GO:0004527">
    <property type="term" value="F:exonuclease activity"/>
    <property type="evidence" value="ECO:0007669"/>
    <property type="project" value="UniProtKB-KW"/>
</dbReference>
<dbReference type="Gene3D" id="3.30.420.10">
    <property type="entry name" value="Ribonuclease H-like superfamily/Ribonuclease H"/>
    <property type="match status" value="1"/>
</dbReference>
<keyword evidence="2 4" id="KW-0269">Exonuclease</keyword>
<dbReference type="EMBL" id="RHXE01000058">
    <property type="protein sequence ID" value="RSE18614.1"/>
    <property type="molecule type" value="Genomic_DNA"/>
</dbReference>
<dbReference type="SMART" id="SM00479">
    <property type="entry name" value="EXOIII"/>
    <property type="match status" value="1"/>
</dbReference>
<gene>
    <name evidence="4" type="ORF">EGT73_16180</name>
</gene>
<sequence>MTIKKKEVFISVDVETSGPIPGDYDLLSIGMCLVDKPTVNFYCELKPISNKYDPEALSVTGFNLDTLLSTGLLANVAMAEYCKWIDQNVTANEIPMFVGFNVGFDWSFINYYFHKYLGNNPFGYTSVDIKSMYFGCFGGDWSETKSSKIVEKLKPKFTGNHHALQDAIFQAELFNLILEEVNRRG</sequence>
<dbReference type="GO" id="GO:0003676">
    <property type="term" value="F:nucleic acid binding"/>
    <property type="evidence" value="ECO:0007669"/>
    <property type="project" value="InterPro"/>
</dbReference>
<dbReference type="CDD" id="cd06127">
    <property type="entry name" value="DEDDh"/>
    <property type="match status" value="1"/>
</dbReference>
<evidence type="ECO:0000313" key="4">
    <source>
        <dbReference type="EMBL" id="RSE18614.1"/>
    </source>
</evidence>
<organism evidence="4 5">
    <name type="scientific">Acinetobacter johnsonii</name>
    <dbReference type="NCBI Taxonomy" id="40214"/>
    <lineage>
        <taxon>Bacteria</taxon>
        <taxon>Pseudomonadati</taxon>
        <taxon>Pseudomonadota</taxon>
        <taxon>Gammaproteobacteria</taxon>
        <taxon>Moraxellales</taxon>
        <taxon>Moraxellaceae</taxon>
        <taxon>Acinetobacter</taxon>
    </lineage>
</organism>
<name>A0A3R9GI02_ACIJO</name>
<dbReference type="Proteomes" id="UP000277537">
    <property type="component" value="Unassembled WGS sequence"/>
</dbReference>
<feature type="domain" description="Exonuclease" evidence="3">
    <location>
        <begin position="8"/>
        <end position="183"/>
    </location>
</feature>
<dbReference type="SUPFAM" id="SSF53098">
    <property type="entry name" value="Ribonuclease H-like"/>
    <property type="match status" value="1"/>
</dbReference>
<evidence type="ECO:0000256" key="1">
    <source>
        <dbReference type="ARBA" id="ARBA00022722"/>
    </source>
</evidence>
<dbReference type="InterPro" id="IPR036397">
    <property type="entry name" value="RNaseH_sf"/>
</dbReference>
<dbReference type="InterPro" id="IPR012337">
    <property type="entry name" value="RNaseH-like_sf"/>
</dbReference>
<dbReference type="InterPro" id="IPR013520">
    <property type="entry name" value="Ribonucl_H"/>
</dbReference>
<evidence type="ECO:0000259" key="3">
    <source>
        <dbReference type="SMART" id="SM00479"/>
    </source>
</evidence>
<accession>A0A3R9GI02</accession>
<keyword evidence="2 4" id="KW-0378">Hydrolase</keyword>
<protein>
    <submittedName>
        <fullName evidence="4">3'-5' exonuclease</fullName>
    </submittedName>
</protein>
<evidence type="ECO:0000256" key="2">
    <source>
        <dbReference type="ARBA" id="ARBA00022839"/>
    </source>
</evidence>
<dbReference type="AlphaFoldDB" id="A0A3R9GI02"/>
<dbReference type="RefSeq" id="WP_125274888.1">
    <property type="nucleotide sequence ID" value="NZ_RHXE01000058.1"/>
</dbReference>
<dbReference type="Pfam" id="PF00929">
    <property type="entry name" value="RNase_T"/>
    <property type="match status" value="1"/>
</dbReference>